<evidence type="ECO:0000256" key="2">
    <source>
        <dbReference type="ARBA" id="ARBA00004651"/>
    </source>
</evidence>
<evidence type="ECO:0000256" key="4">
    <source>
        <dbReference type="ARBA" id="ARBA00022475"/>
    </source>
</evidence>
<dbReference type="InterPro" id="IPR036890">
    <property type="entry name" value="HATPase_C_sf"/>
</dbReference>
<dbReference type="Pfam" id="PF06580">
    <property type="entry name" value="His_kinase"/>
    <property type="match status" value="1"/>
</dbReference>
<dbReference type="GO" id="GO:0005524">
    <property type="term" value="F:ATP binding"/>
    <property type="evidence" value="ECO:0007669"/>
    <property type="project" value="UniProtKB-KW"/>
</dbReference>
<comment type="subcellular location">
    <subcellularLocation>
        <location evidence="2">Cell membrane</location>
        <topology evidence="2">Multi-pass membrane protein</topology>
    </subcellularLocation>
</comment>
<gene>
    <name evidence="15" type="ORF">SAMN04487969_1021</name>
</gene>
<protein>
    <recommendedName>
        <fullName evidence="3">histidine kinase</fullName>
        <ecNumber evidence="3">2.7.13.3</ecNumber>
    </recommendedName>
</protein>
<keyword evidence="9" id="KW-0067">ATP-binding</keyword>
<evidence type="ECO:0000256" key="5">
    <source>
        <dbReference type="ARBA" id="ARBA00022679"/>
    </source>
</evidence>
<organism evidence="15 16">
    <name type="scientific">Paenibacillus algorifonticola</name>
    <dbReference type="NCBI Taxonomy" id="684063"/>
    <lineage>
        <taxon>Bacteria</taxon>
        <taxon>Bacillati</taxon>
        <taxon>Bacillota</taxon>
        <taxon>Bacilli</taxon>
        <taxon>Bacillales</taxon>
        <taxon>Paenibacillaceae</taxon>
        <taxon>Paenibacillus</taxon>
    </lineage>
</organism>
<keyword evidence="6 13" id="KW-0812">Transmembrane</keyword>
<dbReference type="AlphaFoldDB" id="A0A1I1ZNM4"/>
<accession>A0A1I1ZNM4</accession>
<dbReference type="CDD" id="cd12912">
    <property type="entry name" value="PDC2_MCP_like"/>
    <property type="match status" value="1"/>
</dbReference>
<name>A0A1I1ZNM4_9BACL</name>
<evidence type="ECO:0000256" key="9">
    <source>
        <dbReference type="ARBA" id="ARBA00022840"/>
    </source>
</evidence>
<keyword evidence="16" id="KW-1185">Reference proteome</keyword>
<evidence type="ECO:0000256" key="12">
    <source>
        <dbReference type="ARBA" id="ARBA00023136"/>
    </source>
</evidence>
<dbReference type="OrthoDB" id="9776552at2"/>
<dbReference type="SMART" id="SM00387">
    <property type="entry name" value="HATPase_c"/>
    <property type="match status" value="1"/>
</dbReference>
<dbReference type="SUPFAM" id="SSF55874">
    <property type="entry name" value="ATPase domain of HSP90 chaperone/DNA topoisomerase II/histidine kinase"/>
    <property type="match status" value="1"/>
</dbReference>
<comment type="catalytic activity">
    <reaction evidence="1">
        <text>ATP + protein L-histidine = ADP + protein N-phospho-L-histidine.</text>
        <dbReference type="EC" id="2.7.13.3"/>
    </reaction>
</comment>
<evidence type="ECO:0000256" key="6">
    <source>
        <dbReference type="ARBA" id="ARBA00022692"/>
    </source>
</evidence>
<evidence type="ECO:0000256" key="11">
    <source>
        <dbReference type="ARBA" id="ARBA00023012"/>
    </source>
</evidence>
<keyword evidence="7" id="KW-0547">Nucleotide-binding</keyword>
<keyword evidence="11" id="KW-0902">Two-component regulatory system</keyword>
<feature type="transmembrane region" description="Helical" evidence="13">
    <location>
        <begin position="25"/>
        <end position="44"/>
    </location>
</feature>
<dbReference type="EMBL" id="FONN01000002">
    <property type="protein sequence ID" value="SFE33424.1"/>
    <property type="molecule type" value="Genomic_DNA"/>
</dbReference>
<dbReference type="InterPro" id="IPR003594">
    <property type="entry name" value="HATPase_dom"/>
</dbReference>
<feature type="domain" description="Histidine kinase" evidence="14">
    <location>
        <begin position="494"/>
        <end position="601"/>
    </location>
</feature>
<dbReference type="PANTHER" id="PTHR34220">
    <property type="entry name" value="SENSOR HISTIDINE KINASE YPDA"/>
    <property type="match status" value="1"/>
</dbReference>
<dbReference type="Proteomes" id="UP000183410">
    <property type="component" value="Unassembled WGS sequence"/>
</dbReference>
<keyword evidence="10 13" id="KW-1133">Transmembrane helix</keyword>
<dbReference type="InterPro" id="IPR010559">
    <property type="entry name" value="Sig_transdc_His_kin_internal"/>
</dbReference>
<dbReference type="Pfam" id="PF02518">
    <property type="entry name" value="HATPase_c"/>
    <property type="match status" value="1"/>
</dbReference>
<keyword evidence="12 13" id="KW-0472">Membrane</keyword>
<keyword evidence="5" id="KW-0808">Transferase</keyword>
<dbReference type="RefSeq" id="WP_063838004.1">
    <property type="nucleotide sequence ID" value="NZ_FONN01000002.1"/>
</dbReference>
<evidence type="ECO:0000256" key="8">
    <source>
        <dbReference type="ARBA" id="ARBA00022777"/>
    </source>
</evidence>
<evidence type="ECO:0000256" key="13">
    <source>
        <dbReference type="SAM" id="Phobius"/>
    </source>
</evidence>
<feature type="transmembrane region" description="Helical" evidence="13">
    <location>
        <begin position="309"/>
        <end position="334"/>
    </location>
</feature>
<dbReference type="Pfam" id="PF02743">
    <property type="entry name" value="dCache_1"/>
    <property type="match status" value="1"/>
</dbReference>
<dbReference type="InterPro" id="IPR004358">
    <property type="entry name" value="Sig_transdc_His_kin-like_C"/>
</dbReference>
<dbReference type="PRINTS" id="PR00344">
    <property type="entry name" value="BCTRLSENSOR"/>
</dbReference>
<dbReference type="PROSITE" id="PS50109">
    <property type="entry name" value="HIS_KIN"/>
    <property type="match status" value="1"/>
</dbReference>
<dbReference type="Gene3D" id="3.30.565.10">
    <property type="entry name" value="Histidine kinase-like ATPase, C-terminal domain"/>
    <property type="match status" value="1"/>
</dbReference>
<dbReference type="InterPro" id="IPR005467">
    <property type="entry name" value="His_kinase_dom"/>
</dbReference>
<keyword evidence="4" id="KW-1003">Cell membrane</keyword>
<evidence type="ECO:0000256" key="3">
    <source>
        <dbReference type="ARBA" id="ARBA00012438"/>
    </source>
</evidence>
<dbReference type="GO" id="GO:0005886">
    <property type="term" value="C:plasma membrane"/>
    <property type="evidence" value="ECO:0007669"/>
    <property type="project" value="UniProtKB-SubCell"/>
</dbReference>
<dbReference type="EC" id="2.7.13.3" evidence="3"/>
<evidence type="ECO:0000256" key="1">
    <source>
        <dbReference type="ARBA" id="ARBA00000085"/>
    </source>
</evidence>
<evidence type="ECO:0000256" key="10">
    <source>
        <dbReference type="ARBA" id="ARBA00022989"/>
    </source>
</evidence>
<evidence type="ECO:0000259" key="14">
    <source>
        <dbReference type="PROSITE" id="PS50109"/>
    </source>
</evidence>
<reference evidence="16" key="1">
    <citation type="submission" date="2016-10" db="EMBL/GenBank/DDBJ databases">
        <authorList>
            <person name="Varghese N."/>
            <person name="Submissions S."/>
        </authorList>
    </citation>
    <scope>NUCLEOTIDE SEQUENCE [LARGE SCALE GENOMIC DNA]</scope>
    <source>
        <strain evidence="16">CGMCC 1.10223</strain>
    </source>
</reference>
<dbReference type="Gene3D" id="3.30.450.20">
    <property type="entry name" value="PAS domain"/>
    <property type="match status" value="2"/>
</dbReference>
<evidence type="ECO:0000313" key="16">
    <source>
        <dbReference type="Proteomes" id="UP000183410"/>
    </source>
</evidence>
<sequence>MKSLLKRSRDYGLLMLKGVMGVKSWLLAYIVFILIPASILLHAYTQKSSQILEEEVTYTMLQTLKQASINLDYQFDSVRDKSNTIFMNPKLHLYLSSTASVGQQLDSLKELRYLVDNAQTNPNVFRVRLFVNGNRLYAGEKINFFTLDTLKDRPWFQQVREAGGTILWTGAYLESYIDTESTYVFSGARILRDPDDYERISGYLLIDVAEKTIEHILSKMKLTKEGHIYLAAPDGTIKSSNEKDLLGKSLKSAEVLEVLGQSDEGIIPLMKDKNPRYVIYTHVHSTGWLLVAEVPKAEITSRVIALNQFSGVATLFGVTILFLLLVFLLLAVIVRGMNRRIQTVIMMIRREGIDSLDDRIGTSDTLLEKSVDHLIHRVHDLMEETYRSKAQEREAQLRALQAQINPHFLYNTLDTINWIAIGRKAHDISQMIDGLAKYFRLSLNKGRDFVSISDELNLAKVYLEIQQTRFPKSFTFYFSIDEDLDHYQMPKLTLQPLVENALLHGIRKSKGKSGTIHIRACRDGADLVLSVTDNGIGMEQELADSLLTEPQPDLRSDGEGSSYGLYNVNERIKLFAGEAYGLSIRSKLGEGTTVSVRIKIE</sequence>
<dbReference type="GO" id="GO:0000155">
    <property type="term" value="F:phosphorelay sensor kinase activity"/>
    <property type="evidence" value="ECO:0007669"/>
    <property type="project" value="InterPro"/>
</dbReference>
<dbReference type="InterPro" id="IPR033479">
    <property type="entry name" value="dCache_1"/>
</dbReference>
<evidence type="ECO:0000256" key="7">
    <source>
        <dbReference type="ARBA" id="ARBA00022741"/>
    </source>
</evidence>
<dbReference type="PANTHER" id="PTHR34220:SF7">
    <property type="entry name" value="SENSOR HISTIDINE KINASE YPDA"/>
    <property type="match status" value="1"/>
</dbReference>
<proteinExistence type="predicted"/>
<keyword evidence="8 15" id="KW-0418">Kinase</keyword>
<dbReference type="InterPro" id="IPR050640">
    <property type="entry name" value="Bact_2-comp_sensor_kinase"/>
</dbReference>
<evidence type="ECO:0000313" key="15">
    <source>
        <dbReference type="EMBL" id="SFE33424.1"/>
    </source>
</evidence>